<keyword evidence="7 13" id="KW-0067">ATP-binding</keyword>
<feature type="domain" description="ABC transporter" evidence="12">
    <location>
        <begin position="1549"/>
        <end position="1778"/>
    </location>
</feature>
<feature type="transmembrane region" description="Helical" evidence="11">
    <location>
        <begin position="1421"/>
        <end position="1439"/>
    </location>
</feature>
<dbReference type="GO" id="GO:0016020">
    <property type="term" value="C:membrane"/>
    <property type="evidence" value="ECO:0007669"/>
    <property type="project" value="UniProtKB-SubCell"/>
</dbReference>
<feature type="transmembrane region" description="Helical" evidence="11">
    <location>
        <begin position="437"/>
        <end position="458"/>
    </location>
</feature>
<keyword evidence="3" id="KW-0813">Transport</keyword>
<feature type="transmembrane region" description="Helical" evidence="11">
    <location>
        <begin position="1356"/>
        <end position="1380"/>
    </location>
</feature>
<comment type="subcellular location">
    <subcellularLocation>
        <location evidence="1">Membrane</location>
        <topology evidence="1">Multi-pass membrane protein</topology>
    </subcellularLocation>
</comment>
<feature type="transmembrane region" description="Helical" evidence="11">
    <location>
        <begin position="964"/>
        <end position="982"/>
    </location>
</feature>
<feature type="transmembrane region" description="Helical" evidence="11">
    <location>
        <begin position="1275"/>
        <end position="1298"/>
    </location>
</feature>
<feature type="domain" description="ABC transporter" evidence="12">
    <location>
        <begin position="676"/>
        <end position="905"/>
    </location>
</feature>
<keyword evidence="8 11" id="KW-1133">Transmembrane helix</keyword>
<dbReference type="SUPFAM" id="SSF52540">
    <property type="entry name" value="P-loop containing nucleoside triphosphate hydrolases"/>
    <property type="match status" value="2"/>
</dbReference>
<evidence type="ECO:0000256" key="9">
    <source>
        <dbReference type="ARBA" id="ARBA00023136"/>
    </source>
</evidence>
<keyword evidence="6" id="KW-0547">Nucleotide-binding</keyword>
<feature type="transmembrane region" description="Helical" evidence="11">
    <location>
        <begin position="1476"/>
        <end position="1496"/>
    </location>
</feature>
<protein>
    <submittedName>
        <fullName evidence="13">ATP-binding cassette subfamily A, member 1</fullName>
    </submittedName>
</protein>
<evidence type="ECO:0000256" key="6">
    <source>
        <dbReference type="ARBA" id="ARBA00022741"/>
    </source>
</evidence>
<name>A0AAW0EPD6_9TRYP</name>
<evidence type="ECO:0000259" key="12">
    <source>
        <dbReference type="PROSITE" id="PS50893"/>
    </source>
</evidence>
<dbReference type="InterPro" id="IPR017871">
    <property type="entry name" value="ABC_transporter-like_CS"/>
</dbReference>
<evidence type="ECO:0000313" key="14">
    <source>
        <dbReference type="Proteomes" id="UP001430356"/>
    </source>
</evidence>
<dbReference type="Proteomes" id="UP001430356">
    <property type="component" value="Unassembled WGS sequence"/>
</dbReference>
<evidence type="ECO:0000256" key="5">
    <source>
        <dbReference type="ARBA" id="ARBA00022737"/>
    </source>
</evidence>
<evidence type="ECO:0000256" key="2">
    <source>
        <dbReference type="ARBA" id="ARBA00008869"/>
    </source>
</evidence>
<accession>A0AAW0EPD6</accession>
<feature type="transmembrane region" description="Helical" evidence="11">
    <location>
        <begin position="1079"/>
        <end position="1099"/>
    </location>
</feature>
<dbReference type="PROSITE" id="PS00211">
    <property type="entry name" value="ABC_TRANSPORTER_1"/>
    <property type="match status" value="2"/>
</dbReference>
<organism evidence="13 14">
    <name type="scientific">Novymonas esmeraldas</name>
    <dbReference type="NCBI Taxonomy" id="1808958"/>
    <lineage>
        <taxon>Eukaryota</taxon>
        <taxon>Discoba</taxon>
        <taxon>Euglenozoa</taxon>
        <taxon>Kinetoplastea</taxon>
        <taxon>Metakinetoplastina</taxon>
        <taxon>Trypanosomatida</taxon>
        <taxon>Trypanosomatidae</taxon>
        <taxon>Novymonas</taxon>
    </lineage>
</organism>
<dbReference type="PANTHER" id="PTHR19229:SF36">
    <property type="entry name" value="ATP-BINDING CASSETTE SUB-FAMILY A MEMBER 2"/>
    <property type="match status" value="1"/>
</dbReference>
<evidence type="ECO:0000256" key="1">
    <source>
        <dbReference type="ARBA" id="ARBA00004141"/>
    </source>
</evidence>
<dbReference type="CDD" id="cd03263">
    <property type="entry name" value="ABC_subfamily_A"/>
    <property type="match status" value="2"/>
</dbReference>
<evidence type="ECO:0000256" key="4">
    <source>
        <dbReference type="ARBA" id="ARBA00022692"/>
    </source>
</evidence>
<keyword evidence="4 11" id="KW-0812">Transmembrane</keyword>
<comment type="similarity">
    <text evidence="2">Belongs to the ABC transporter superfamily. ABCA family.</text>
</comment>
<evidence type="ECO:0000313" key="13">
    <source>
        <dbReference type="EMBL" id="KAK7195511.1"/>
    </source>
</evidence>
<dbReference type="Gene3D" id="3.40.50.300">
    <property type="entry name" value="P-loop containing nucleotide triphosphate hydrolases"/>
    <property type="match status" value="2"/>
</dbReference>
<sequence>MSTFWRQYGIQLYGFLVKVFLQRWRTPVSTVVEVLLPCLFTILMSIAFWASGSTTVPAQSYDGGAAAATNLTDFASYFMCKRMGSPLVVPWRPCPPTANATTMLCLSLIGNGNEICIMRSTYTVLSFMLYGMYYGSGPFGLNTMDGHLTLSAMVTEATRNDDPTFFGRGGKSSLSHYGKLLVSSDSPTLSQRFMTFCRTKSGMCGEVLHSTVFPSLDSAKSYAAANQNTVWAIVDLPAASLTSNGETEFTISMNFTATASTSKGSSRSLFTRGLGNNDGSDGYVLYWASGFMTLQTFVHEFYMQETLSAYPVIGPSSYYPNNITGVEGISKYLTQYGSDIIPMPTPQRFNNAFLTKWAYYMPLLAMMAALYPTSRLVMLIVSEKYNGIREAMLIMGLHPSCLFFGWYASTLIMDIIASLLAAMFLKVGFLNKVDYGLLVLLYFSFMQQNTALCFFISSLFRNPRVASWFVAFVLFVCAIPTFSFPDGMTDIQKIFCCLVPCIGYAESFNMMLDYVSFGWSFGWPQAHAGYFNFSMAVGMMWASFGALMLFSFYLDRVSFGAVGRRAHPLFFLLPLMRLFHTRKAPRVPMSDMGTPVRPGSLVDRVTHDGSTPYGVGSPTSSLPKKRGQTGSRAEDRGRLIEHFDDVVDPLDPSIAAVFHRLRKIYISGGILGFFYTYFTGLFREGDRVVALDGVTFAMRTGEVSVLLGPNGAGKSTIMGMATGMVEPTNGDIYIRGYDARTHLEECRQNIGYCPQRDIVWSLLTVEEHITFYARMKGSNSMNVQSKVNHVIDLVDLHEKRHCKASNLSGGQRRRLCVAIAMVGDSTVLLLDEPTAGMDIKGRKTVYDALNRSRAQRSVLISTHLLDEADRIADRVLIVNQGLLCAEGSTMYLKSHMDIGYVVTCLLEGGMTPTQEKIAAEDLSSFVHAESYAAQHTRDGVSSLTEGEASGAVLGMQRRGREVSFRFPVSLLSSAGVALLSVIERNRARLRLRNVSLNLTTLEDVFFTVTRTGSVAEGESAGEIVIGRDGDVESASTPSAPSSVSDLYEENTMYFLVFCRHFRALFLKRLHYAQRDVKLLVYQVVLPIVFLLLSLFINIVRDPSQPSLRLDMTMYPGYATNPSQVMTAYSPFTGFVQNLTRFPMRVTNAFDLDASLPDDVWGSYYTTDFRDIPAGLPNATFTMSQLLMDEVMTHTSPRYIAIAPVGAVYQMGAPKMLPSVMHNTSNSHASPQGIDALYHLATHQLFGTAVPLPTVVNSPMKLGEFEKTLVTTNKQVMVGIFIILPFIFIPSNTISYIVVEKESGARHLQWLSGASVLAYWLSSFVFDVACYIVTQILAFIIFVIFNRTEFIGKDTVGASIVLFLFFGVTSIPVSYLMSFFFRSSFSAQSVVFCINFTFGFLWVTVESMIAEQALRFAEVVTYILRIFPAVCFGEAIYVLSGTQLANLMFPNRVKKSMFALLHFSSTGSPSGGIGTGLIYMSCVAVGCTIALIILEYLRLQRLNSLFARCCTRPNAEDEEEHRRLEEADASVRKEEEYVCSAATGPEDTRIAVQHLNKRYIGARHAAVEDISFGVKEGEVMGLLGLNGAGKTTTVSILAGEVVATGGAAFVNHFAVQTMASRSFVGYCPQYDALLANLSAEEHLWLYARLRGIKEKHIAEEVRMLLKELGLYPFRNQAAGSLSGGNKRRLSLAIALVGHTTSVLLDEPTSGMDAVARAQTCEMVRRLTRDKSVVLTTHLLDEVEALADRVAFVVRGNLRCVGTPQELKNAYNETAAYTLNVLFPSTIHLQGMDSVVVERVRDYVLQTITASEAEIKAGHELLCEVTEVHPCSMQLNVNGDLPSICTVVSQMQAGKVPGIPATTYVSVSQPTLEDILLLQ</sequence>
<dbReference type="GO" id="GO:0005319">
    <property type="term" value="F:lipid transporter activity"/>
    <property type="evidence" value="ECO:0007669"/>
    <property type="project" value="TreeGrafter"/>
</dbReference>
<dbReference type="InterPro" id="IPR026082">
    <property type="entry name" value="ABCA"/>
</dbReference>
<dbReference type="PROSITE" id="PS50893">
    <property type="entry name" value="ABC_TRANSPORTER_2"/>
    <property type="match status" value="2"/>
</dbReference>
<keyword evidence="9 11" id="KW-0472">Membrane</keyword>
<keyword evidence="14" id="KW-1185">Reference proteome</keyword>
<evidence type="ECO:0000256" key="10">
    <source>
        <dbReference type="SAM" id="MobiDB-lite"/>
    </source>
</evidence>
<evidence type="ECO:0000256" key="11">
    <source>
        <dbReference type="SAM" id="Phobius"/>
    </source>
</evidence>
<dbReference type="Pfam" id="PF00005">
    <property type="entry name" value="ABC_tran"/>
    <property type="match status" value="2"/>
</dbReference>
<dbReference type="EMBL" id="JAECZO010000055">
    <property type="protein sequence ID" value="KAK7195511.1"/>
    <property type="molecule type" value="Genomic_DNA"/>
</dbReference>
<reference evidence="13 14" key="1">
    <citation type="journal article" date="2021" name="MBio">
        <title>A New Model Trypanosomatid, Novymonas esmeraldas: Genomic Perception of Its 'Candidatus Pandoraea novymonadis' Endosymbiont.</title>
        <authorList>
            <person name="Zakharova A."/>
            <person name="Saura A."/>
            <person name="Butenko A."/>
            <person name="Podesvova L."/>
            <person name="Warmusova S."/>
            <person name="Kostygov A.Y."/>
            <person name="Nenarokova A."/>
            <person name="Lukes J."/>
            <person name="Opperdoes F.R."/>
            <person name="Yurchenko V."/>
        </authorList>
    </citation>
    <scope>NUCLEOTIDE SEQUENCE [LARGE SCALE GENOMIC DNA]</scope>
    <source>
        <strain evidence="13 14">E262AT.01</strain>
    </source>
</reference>
<dbReference type="Pfam" id="PF12698">
    <property type="entry name" value="ABC2_membrane_3"/>
    <property type="match status" value="2"/>
</dbReference>
<gene>
    <name evidence="13" type="ORF">NESM_000478800</name>
</gene>
<evidence type="ECO:0000256" key="3">
    <source>
        <dbReference type="ARBA" id="ARBA00022448"/>
    </source>
</evidence>
<evidence type="ECO:0000256" key="7">
    <source>
        <dbReference type="ARBA" id="ARBA00022840"/>
    </source>
</evidence>
<dbReference type="InterPro" id="IPR003439">
    <property type="entry name" value="ABC_transporter-like_ATP-bd"/>
</dbReference>
<dbReference type="GO" id="GO:0140359">
    <property type="term" value="F:ABC-type transporter activity"/>
    <property type="evidence" value="ECO:0007669"/>
    <property type="project" value="InterPro"/>
</dbReference>
<feature type="transmembrane region" description="Helical" evidence="11">
    <location>
        <begin position="1318"/>
        <end position="1344"/>
    </location>
</feature>
<dbReference type="GO" id="GO:0016887">
    <property type="term" value="F:ATP hydrolysis activity"/>
    <property type="evidence" value="ECO:0007669"/>
    <property type="project" value="InterPro"/>
</dbReference>
<feature type="transmembrane region" description="Helical" evidence="11">
    <location>
        <begin position="28"/>
        <end position="50"/>
    </location>
</feature>
<comment type="caution">
    <text evidence="13">The sequence shown here is derived from an EMBL/GenBank/DDBJ whole genome shotgun (WGS) entry which is preliminary data.</text>
</comment>
<keyword evidence="5" id="KW-0677">Repeat</keyword>
<feature type="region of interest" description="Disordered" evidence="10">
    <location>
        <begin position="610"/>
        <end position="634"/>
    </location>
</feature>
<feature type="transmembrane region" description="Helical" evidence="11">
    <location>
        <begin position="530"/>
        <end position="554"/>
    </location>
</feature>
<feature type="transmembrane region" description="Helical" evidence="11">
    <location>
        <begin position="1386"/>
        <end position="1409"/>
    </location>
</feature>
<dbReference type="InterPro" id="IPR003593">
    <property type="entry name" value="AAA+_ATPase"/>
</dbReference>
<proteinExistence type="inferred from homology"/>
<dbReference type="PANTHER" id="PTHR19229">
    <property type="entry name" value="ATP-BINDING CASSETTE TRANSPORTER SUBFAMILY A ABCA"/>
    <property type="match status" value="1"/>
</dbReference>
<evidence type="ECO:0000256" key="8">
    <source>
        <dbReference type="ARBA" id="ARBA00022989"/>
    </source>
</evidence>
<feature type="transmembrane region" description="Helical" evidence="11">
    <location>
        <begin position="465"/>
        <end position="484"/>
    </location>
</feature>
<dbReference type="InterPro" id="IPR013525">
    <property type="entry name" value="ABC2_TM"/>
</dbReference>
<dbReference type="SMART" id="SM00382">
    <property type="entry name" value="AAA"/>
    <property type="match status" value="2"/>
</dbReference>
<dbReference type="InterPro" id="IPR027417">
    <property type="entry name" value="P-loop_NTPase"/>
</dbReference>
<feature type="transmembrane region" description="Helical" evidence="11">
    <location>
        <begin position="357"/>
        <end position="381"/>
    </location>
</feature>
<dbReference type="GO" id="GO:0005524">
    <property type="term" value="F:ATP binding"/>
    <property type="evidence" value="ECO:0007669"/>
    <property type="project" value="UniProtKB-KW"/>
</dbReference>
<feature type="transmembrane region" description="Helical" evidence="11">
    <location>
        <begin position="402"/>
        <end position="425"/>
    </location>
</feature>
<dbReference type="FunFam" id="3.40.50.300:FF:001253">
    <property type="entry name" value="ATP-binding cassette protein subfamily A, member 10"/>
    <property type="match status" value="2"/>
</dbReference>